<keyword evidence="1" id="KW-0812">Transmembrane</keyword>
<keyword evidence="1" id="KW-1133">Transmembrane helix</keyword>
<feature type="transmembrane region" description="Helical" evidence="1">
    <location>
        <begin position="12"/>
        <end position="34"/>
    </location>
</feature>
<reference evidence="2" key="1">
    <citation type="journal article" date="2014" name="Int. J. Syst. Evol. Microbiol.">
        <title>Complete genome sequence of Corynebacterium casei LMG S-19264T (=DSM 44701T), isolated from a smear-ripened cheese.</title>
        <authorList>
            <consortium name="US DOE Joint Genome Institute (JGI-PGF)"/>
            <person name="Walter F."/>
            <person name="Albersmeier A."/>
            <person name="Kalinowski J."/>
            <person name="Ruckert C."/>
        </authorList>
    </citation>
    <scope>NUCLEOTIDE SEQUENCE</scope>
    <source>
        <strain evidence="2">CGMCC 1.15478</strain>
    </source>
</reference>
<evidence type="ECO:0000256" key="1">
    <source>
        <dbReference type="SAM" id="Phobius"/>
    </source>
</evidence>
<dbReference type="AlphaFoldDB" id="A0A916U3B9"/>
<feature type="transmembrane region" description="Helical" evidence="1">
    <location>
        <begin position="64"/>
        <end position="83"/>
    </location>
</feature>
<keyword evidence="3" id="KW-1185">Reference proteome</keyword>
<name>A0A916U3B9_9ACTN</name>
<comment type="caution">
    <text evidence="2">The sequence shown here is derived from an EMBL/GenBank/DDBJ whole genome shotgun (WGS) entry which is preliminary data.</text>
</comment>
<reference evidence="2" key="2">
    <citation type="submission" date="2020-09" db="EMBL/GenBank/DDBJ databases">
        <authorList>
            <person name="Sun Q."/>
            <person name="Zhou Y."/>
        </authorList>
    </citation>
    <scope>NUCLEOTIDE SEQUENCE</scope>
    <source>
        <strain evidence="2">CGMCC 1.15478</strain>
    </source>
</reference>
<keyword evidence="1" id="KW-0472">Membrane</keyword>
<dbReference type="EMBL" id="BMJH01000001">
    <property type="protein sequence ID" value="GGC55590.1"/>
    <property type="molecule type" value="Genomic_DNA"/>
</dbReference>
<gene>
    <name evidence="2" type="ORF">GCM10011410_04970</name>
</gene>
<sequence>MTLDAAQSPPKWSAWPGVLGGFLIAVFLYVPLALMSMQFFEVPHPSPVPIAQRDPSVTVPVEYWWSWALSFVILALPGIALLAEARARRTAWGYVIALFTVGGVLGAAFMSFEYYGFAPS</sequence>
<evidence type="ECO:0000313" key="2">
    <source>
        <dbReference type="EMBL" id="GGC55590.1"/>
    </source>
</evidence>
<feature type="transmembrane region" description="Helical" evidence="1">
    <location>
        <begin position="95"/>
        <end position="117"/>
    </location>
</feature>
<proteinExistence type="predicted"/>
<dbReference type="Proteomes" id="UP000641514">
    <property type="component" value="Unassembled WGS sequence"/>
</dbReference>
<protein>
    <submittedName>
        <fullName evidence="2">Uncharacterized protein</fullName>
    </submittedName>
</protein>
<organism evidence="2 3">
    <name type="scientific">Hoyosella rhizosphaerae</name>
    <dbReference type="NCBI Taxonomy" id="1755582"/>
    <lineage>
        <taxon>Bacteria</taxon>
        <taxon>Bacillati</taxon>
        <taxon>Actinomycetota</taxon>
        <taxon>Actinomycetes</taxon>
        <taxon>Mycobacteriales</taxon>
        <taxon>Hoyosellaceae</taxon>
        <taxon>Hoyosella</taxon>
    </lineage>
</organism>
<accession>A0A916U3B9</accession>
<evidence type="ECO:0000313" key="3">
    <source>
        <dbReference type="Proteomes" id="UP000641514"/>
    </source>
</evidence>
<dbReference type="RefSeq" id="WP_188670323.1">
    <property type="nucleotide sequence ID" value="NZ_BMJH01000001.1"/>
</dbReference>